<evidence type="ECO:0000313" key="1">
    <source>
        <dbReference type="EMBL" id="GEY25844.1"/>
    </source>
</evidence>
<gene>
    <name evidence="1" type="ORF">Tci_397818</name>
</gene>
<sequence>MLTRNGAYVAVPLESIHGTSERFANTAYGFFLGKSSYARAMIELWADVELKDTIMVAMPKRVGEGFYLCTIHVEYEWKPPKCSSCKIYGHVLDNCFKNSSSDVAKNLKNSRQAAKGVSVGPKEETYVV</sequence>
<organism evidence="1">
    <name type="scientific">Tanacetum cinerariifolium</name>
    <name type="common">Dalmatian daisy</name>
    <name type="synonym">Chrysanthemum cinerariifolium</name>
    <dbReference type="NCBI Taxonomy" id="118510"/>
    <lineage>
        <taxon>Eukaryota</taxon>
        <taxon>Viridiplantae</taxon>
        <taxon>Streptophyta</taxon>
        <taxon>Embryophyta</taxon>
        <taxon>Tracheophyta</taxon>
        <taxon>Spermatophyta</taxon>
        <taxon>Magnoliopsida</taxon>
        <taxon>eudicotyledons</taxon>
        <taxon>Gunneridae</taxon>
        <taxon>Pentapetalae</taxon>
        <taxon>asterids</taxon>
        <taxon>campanulids</taxon>
        <taxon>Asterales</taxon>
        <taxon>Asteraceae</taxon>
        <taxon>Asteroideae</taxon>
        <taxon>Anthemideae</taxon>
        <taxon>Anthemidinae</taxon>
        <taxon>Tanacetum</taxon>
    </lineage>
</organism>
<reference evidence="1" key="1">
    <citation type="journal article" date="2019" name="Sci. Rep.">
        <title>Draft genome of Tanacetum cinerariifolium, the natural source of mosquito coil.</title>
        <authorList>
            <person name="Yamashiro T."/>
            <person name="Shiraishi A."/>
            <person name="Satake H."/>
            <person name="Nakayama K."/>
        </authorList>
    </citation>
    <scope>NUCLEOTIDE SEQUENCE</scope>
</reference>
<protein>
    <submittedName>
        <fullName evidence="1">Zinc knuckle CX2CX4HX4C</fullName>
    </submittedName>
</protein>
<dbReference type="EMBL" id="BKCJ010163948">
    <property type="protein sequence ID" value="GEY25844.1"/>
    <property type="molecule type" value="Genomic_DNA"/>
</dbReference>
<accession>A0A699HIM3</accession>
<dbReference type="AlphaFoldDB" id="A0A699HIM3"/>
<proteinExistence type="predicted"/>
<name>A0A699HIM3_TANCI</name>
<comment type="caution">
    <text evidence="1">The sequence shown here is derived from an EMBL/GenBank/DDBJ whole genome shotgun (WGS) entry which is preliminary data.</text>
</comment>